<accession>A0A543I899</accession>
<organism evidence="1 2">
    <name type="scientific">Actinomadura hallensis</name>
    <dbReference type="NCBI Taxonomy" id="337895"/>
    <lineage>
        <taxon>Bacteria</taxon>
        <taxon>Bacillati</taxon>
        <taxon>Actinomycetota</taxon>
        <taxon>Actinomycetes</taxon>
        <taxon>Streptosporangiales</taxon>
        <taxon>Thermomonosporaceae</taxon>
        <taxon>Actinomadura</taxon>
    </lineage>
</organism>
<evidence type="ECO:0000313" key="1">
    <source>
        <dbReference type="EMBL" id="TQM66824.1"/>
    </source>
</evidence>
<comment type="caution">
    <text evidence="1">The sequence shown here is derived from an EMBL/GenBank/DDBJ whole genome shotgun (WGS) entry which is preliminary data.</text>
</comment>
<dbReference type="AlphaFoldDB" id="A0A543I899"/>
<keyword evidence="2" id="KW-1185">Reference proteome</keyword>
<proteinExistence type="predicted"/>
<dbReference type="EMBL" id="VFPO01000001">
    <property type="protein sequence ID" value="TQM66824.1"/>
    <property type="molecule type" value="Genomic_DNA"/>
</dbReference>
<sequence length="50" mass="5383">MVRRCIVAAFWLVLVLFVVRHPDNAARTVHTLGDVLALLADALALVTAGL</sequence>
<reference evidence="1 2" key="1">
    <citation type="submission" date="2019-06" db="EMBL/GenBank/DDBJ databases">
        <title>Sequencing the genomes of 1000 actinobacteria strains.</title>
        <authorList>
            <person name="Klenk H.-P."/>
        </authorList>
    </citation>
    <scope>NUCLEOTIDE SEQUENCE [LARGE SCALE GENOMIC DNA]</scope>
    <source>
        <strain evidence="1 2">DSM 45043</strain>
    </source>
</reference>
<dbReference type="Proteomes" id="UP000316706">
    <property type="component" value="Unassembled WGS sequence"/>
</dbReference>
<name>A0A543I899_9ACTN</name>
<protein>
    <submittedName>
        <fullName evidence="1">Uncharacterized protein</fullName>
    </submittedName>
</protein>
<evidence type="ECO:0000313" key="2">
    <source>
        <dbReference type="Proteomes" id="UP000316706"/>
    </source>
</evidence>
<gene>
    <name evidence="1" type="ORF">FHX41_0413</name>
</gene>
<dbReference type="RefSeq" id="WP_185759210.1">
    <property type="nucleotide sequence ID" value="NZ_VFPO01000001.1"/>
</dbReference>